<accession>A0A0F9RCS3</accession>
<organism evidence="1">
    <name type="scientific">marine sediment metagenome</name>
    <dbReference type="NCBI Taxonomy" id="412755"/>
    <lineage>
        <taxon>unclassified sequences</taxon>
        <taxon>metagenomes</taxon>
        <taxon>ecological metagenomes</taxon>
    </lineage>
</organism>
<protein>
    <recommendedName>
        <fullName evidence="2">HK97 gp10 family phage protein</fullName>
    </recommendedName>
</protein>
<dbReference type="AlphaFoldDB" id="A0A0F9RCS3"/>
<dbReference type="EMBL" id="LAZR01003018">
    <property type="protein sequence ID" value="KKN22921.1"/>
    <property type="molecule type" value="Genomic_DNA"/>
</dbReference>
<sequence length="172" mass="19759">MTLRISYKTNITFKEIAKQIEAKSKKVEAEIMKLGVNTAEEMKSIIKRSKVRPQAGQPTRLEDSINMEIISEGANTIGWGVGNISKMDSQAPYWKAVNFGSSHLVGKEFFGFFSPGEERPDIGHFREGRFFEQKEFGWKMLIKNPIQPMNYIERTVHWLSGAFSKIENILRR</sequence>
<proteinExistence type="predicted"/>
<evidence type="ECO:0008006" key="2">
    <source>
        <dbReference type="Google" id="ProtNLM"/>
    </source>
</evidence>
<comment type="caution">
    <text evidence="1">The sequence shown here is derived from an EMBL/GenBank/DDBJ whole genome shotgun (WGS) entry which is preliminary data.</text>
</comment>
<evidence type="ECO:0000313" key="1">
    <source>
        <dbReference type="EMBL" id="KKN22921.1"/>
    </source>
</evidence>
<gene>
    <name evidence="1" type="ORF">LCGC14_0910310</name>
</gene>
<reference evidence="1" key="1">
    <citation type="journal article" date="2015" name="Nature">
        <title>Complex archaea that bridge the gap between prokaryotes and eukaryotes.</title>
        <authorList>
            <person name="Spang A."/>
            <person name="Saw J.H."/>
            <person name="Jorgensen S.L."/>
            <person name="Zaremba-Niedzwiedzka K."/>
            <person name="Martijn J."/>
            <person name="Lind A.E."/>
            <person name="van Eijk R."/>
            <person name="Schleper C."/>
            <person name="Guy L."/>
            <person name="Ettema T.J."/>
        </authorList>
    </citation>
    <scope>NUCLEOTIDE SEQUENCE</scope>
</reference>
<name>A0A0F9RCS3_9ZZZZ</name>